<reference evidence="3" key="2">
    <citation type="submission" date="2021-01" db="UniProtKB">
        <authorList>
            <consortium name="EnsemblPlants"/>
        </authorList>
    </citation>
    <scope>IDENTIFICATION</scope>
</reference>
<dbReference type="InterPro" id="IPR009543">
    <property type="entry name" value="VPS13_VAB"/>
</dbReference>
<dbReference type="Proteomes" id="UP000594261">
    <property type="component" value="Chromosome 6"/>
</dbReference>
<feature type="region of interest" description="Disordered" evidence="1">
    <location>
        <begin position="2323"/>
        <end position="2343"/>
    </location>
</feature>
<evidence type="ECO:0000256" key="1">
    <source>
        <dbReference type="SAM" id="MobiDB-lite"/>
    </source>
</evidence>
<accession>A0A7N2M1M0</accession>
<dbReference type="SUPFAM" id="SSF56219">
    <property type="entry name" value="DNase I-like"/>
    <property type="match status" value="1"/>
</dbReference>
<dbReference type="GO" id="GO:0045053">
    <property type="term" value="P:protein retention in Golgi apparatus"/>
    <property type="evidence" value="ECO:0007669"/>
    <property type="project" value="TreeGrafter"/>
</dbReference>
<dbReference type="FunCoup" id="A0A7N2M1M0">
    <property type="interactions" value="1026"/>
</dbReference>
<dbReference type="OMA" id="TLVCHFQ"/>
<name>A0A7N2M1M0_QUELO</name>
<dbReference type="Gramene" id="QL06p044160:mrna">
    <property type="protein sequence ID" value="QL06p044160:mrna"/>
    <property type="gene ID" value="QL06p044160"/>
</dbReference>
<dbReference type="GO" id="GO:0006623">
    <property type="term" value="P:protein targeting to vacuole"/>
    <property type="evidence" value="ECO:0007669"/>
    <property type="project" value="TreeGrafter"/>
</dbReference>
<keyword evidence="4" id="KW-1185">Reference proteome</keyword>
<proteinExistence type="predicted"/>
<evidence type="ECO:0000313" key="4">
    <source>
        <dbReference type="Proteomes" id="UP000594261"/>
    </source>
</evidence>
<evidence type="ECO:0000259" key="2">
    <source>
        <dbReference type="Pfam" id="PF25036"/>
    </source>
</evidence>
<dbReference type="EnsemblPlants" id="QL06p044160:mrna">
    <property type="protein sequence ID" value="QL06p044160:mrna"/>
    <property type="gene ID" value="QL06p044160"/>
</dbReference>
<organism evidence="3 4">
    <name type="scientific">Quercus lobata</name>
    <name type="common">Valley oak</name>
    <dbReference type="NCBI Taxonomy" id="97700"/>
    <lineage>
        <taxon>Eukaryota</taxon>
        <taxon>Viridiplantae</taxon>
        <taxon>Streptophyta</taxon>
        <taxon>Embryophyta</taxon>
        <taxon>Tracheophyta</taxon>
        <taxon>Spermatophyta</taxon>
        <taxon>Magnoliopsida</taxon>
        <taxon>eudicotyledons</taxon>
        <taxon>Gunneridae</taxon>
        <taxon>Pentapetalae</taxon>
        <taxon>rosids</taxon>
        <taxon>fabids</taxon>
        <taxon>Fagales</taxon>
        <taxon>Fagaceae</taxon>
        <taxon>Quercus</taxon>
    </lineage>
</organism>
<dbReference type="PANTHER" id="PTHR16166">
    <property type="entry name" value="VACUOLAR PROTEIN SORTING-ASSOCIATED PROTEIN VPS13"/>
    <property type="match status" value="1"/>
</dbReference>
<evidence type="ECO:0000313" key="3">
    <source>
        <dbReference type="EnsemblPlants" id="QL06p044160:mrna"/>
    </source>
</evidence>
<dbReference type="InterPro" id="IPR026847">
    <property type="entry name" value="VPS13"/>
</dbReference>
<protein>
    <recommendedName>
        <fullName evidence="2">Vacuolar protein sorting-associated protein 13 VPS13 adaptor binding domain-containing protein</fullName>
    </recommendedName>
</protein>
<sequence length="3822" mass="431273">MFLDGIIRRRLAALLLPWLRDEPELEVKLGFINSQAVARNLRLNTSVLNELIVDDPARFCFKDVTVESLSIRFSNWSETAFAIEVRGVHVTLSAGDLNEEGYSIKVGKPKDTFLEDMKKRLSMLDPEGSALHGALERILPTSFSRSQFRTSFWNLILKHCRLQMCDIRLQVQFPVLNDLFTCASEMKELNAESQYRTHGCLFRGLCGAIFLPLKKISCTVSGNGFEISFKRGDWINRVLLSTDMFTYIKLDALQLVDFKLWVPKLSLFFSPADLSMYSAIGKLSSIESKPARDGRQLWQLAARKFGHVTSAPRISFHKLVVVVCLWLRYVSAYEHFLSLVGYPSDHFLERSCTEMSNGKWFLSSIKYHWKVICDTEKELPAEAIARARRIARYRAALNVHSVKDTSMESVFTSHFRFLCKIVELLACILKLICNVFHAIVKFLHLRKVLVQDQRNDGDCGTVFEDPYARSCFVLNLGRLVITICQMNECQPSVNEKLESHIGISYSNFLSFCLSIEKLLLVYVQNTCEHSVLLSCGQLKVNSSSSFMEASVGESSSKSYPNSVEGHRMERVDDLKSILWGEPAQSFVFSETSNTVAADDVEGACILILNNILREMWLRWRRACLEFEERDIQYSENPCLLCEIKSSLVYPGLKNQDSGFWKCSLILGKLNLALGFSSLLSLSLLLRQVQDTLSRTEDNVRAMVLSRSPRGVNVQPEISEDSKYKFNGRGMKTAFLRIPEKHVELGIFIAGPHIHISLGKEFDGLNKDINHVVNQDDFHLVFELHNIEVAVWPTSRSDLVSLTGSLGSDDAEKKHLLLKEPQMIDLPKLDNEKYVSEGRVSLDLYLRVNGLDAYVEDLAEKLQSQVEVNLEDLAEKQQSDVLALKPMTVHLSSIRSYLHSFSTAVVAFSAAFCGKAMGITILSYMDELYALFQVPQGRKVDSWKESWWSSEKKCAGYSFKADMPMSRTEWREMVVGGLHSAVSHVYHSFDPSGPVPEEYTTQETVLAEPEKEEIIVEGDPLIYVSVLFKIYGTFKLKSVDMVLHVSRRSEHVESSMKIFDALTSRKFAEGGLSDCGIRASVQQTSFEIPCKEQMEVLIDFSGIQSVIFRYQNQIGEHTDQSVLKDLSLQSLDSLYEMSLSTCMITLWLAPPEYASSSDSLSHMVENSTLMTDSEKRTHWLFTNIELSEIVIARCSLKNVLVGAHQLNKLQSSLSVGSEFRTISWRIKGGFVLLETTALAMFVRWLVLYLYCVRNLISVIQSSDQNIKKAEHEEDVTRLDDHFVKDNAQEMPCASRHGKKELLEAFIIDVSQFSLVLVIEDGSGGFREFVLEVDVHLEFELANMRRKLIFDLSRFSIISRVFQESVENKIQIPRFSSVTSINMSCSASGAPAKGLQHRNVIHLDNEASCSRDTIENCASEEFCLSHQNCILKQLGASVAVEKPENVPLHQNQAWLGRGSVSGFDVTISLSEIQMILSTISTFSGLFSNGATSKSNERIWTSGQESDNSMEPMFPNGAIVAIQDVDQHMYITVEEGDNKYNLVGAVHYSLVGERALFRVKYQNQRWKSRVPWFSLISLHAKNDSGEPLRLNYRPGSGFVDISSTNDSGWVLWRALSCKPESYDGDIEWEHYNQLVRGTFYLVNKKNDCAVAFVNGVLEFVRKPGNPFKLKVFTDPSIARDVVKLDSHPMEASETSLQHNAHMGEDSTSLLGKILPCIDITINQISLNIVQLLDTKDIFPLLRGCISNIKIIIHVLSTKTRVISTSSTAIYYFDAQRNSWREFLSPVEICIFYRSSFQIQDPKTSHGVPVHIYCRVGEFNISLTELSLDKLLFVLGKLDLAGPFSLRSSMILDNCCKSTLSSLPTYFLSLFTIPTHVANRIEKLQRDFLWGDSKTHLVGWNKVCAPIANGGLGIRKLTTFNKALLGKWLWRFGREEDRLWRRVVASKYGEEWGGLTSKPGRGFHGCGLWRGIRMRWEDFSKNCQFVVGLGNRVRGAEDRRIWDVRFIREFNDWEMDEGLHFLRILGANTPPMDVGDRMSWKLKLNGDFDIRPLECELVAKMDPVDYAIVVADQGEQIDGEGAVLDASNTAEEVLYVGWIVVGEVVGGGGYLLGVLFTWTSGSEPPLMSRIDRVLISLDWEEHFSDAMQWVLPCLISDHTPILLEDGGMVRGKSPFCSVLANKMKVLKEDLKRWNRMEFGNVGVNKKKLLDKLARLDEKEGVHGLTHEERRQREEMKVEVECLVSLEEISWRQKSRVLWLKEGDNNTKFFHNMANLHRRYNHLRIYPSQPCSLPSQPPLEDLSPPLRIVKTDFSLDDNEEACLSRLNTSPREESKLASRGSKTRFKDGTQVSKTRVASGGNLKWKKIHMELKSLRLEFQHSPHPIVQIVCSSSSSSSDLHFPDRALYSSSSSSSLDLHTPDIVGIENRIHFWHDLWCGDQSLKEAFPLLYENSIDWDASMGSLLVRQVENHIGLSLLCHFSNNQSLTIARNQSASVFLRNSDITNQSPEISPFVSVQVAIPGSLTTSPLHLSLLEAQALAWRTRIMSVQDSKVYPGPFVVVDISRKSEDGLSVVVSPLIRIHNETRFSMELRFRRPQQNEDEFASVMLKTGETIDDSIAIFDAVNLSGELKKALTSLSVGNFLFSLRPEFSDGSINSKNSLSVEWSDDFEGGKAVCLSGFLDQLSYRVRKALFVGSMKCSFSTACCILKSNGAHVSSMHFLIQRIGRDVPVIQPDKSRGHLKNSDSPVALQEQKEIFLLPTLKVSNLLYSKIHVLLSERDVCTTNGYNLGSQETISSHSTVDFYVNPAIIFFTITLTDFNTSCKPVNSGDWIKKLLKKKSAVHYLDIDLDFGGGKYFASLRFSRGDRGILEATIFTSYSLKNDTDFSLYLFPPNKKPLSRDEAENFGSSISPELGLLLRPNSFGSWFLKSNKVQLKLLKDSASELLLDLDALSGLTEISLEVNEGSGVKSITKLGVSMGPLLREVDLPSQIVTMVPRYVVLNESEESIIVRQCYLQDDMEGIHINSKQKITLMLQNGISKGREFNIFENFIRKHRNANHDSLKYIRFQLDEPELSWSGPVCIASLGCFFVKFRKQKSNQTTAADTHITEFAAVCVVEKGSSLVLHFQKPPDSSLPYRIENGLRDVAITFYQQGSSEQEVLKSGCSVDYVWDDLTLPHKLVVLINGSLPLREINLDKVRAWKSFYKPWQHRGLASNSGDQRINIGEVTGMEMVKVGFEVYADGLTRVLRICEISSSNKGDSMLKSRAKIQLKVSHLAIHLLECRKQDGDESETSVNSPILIMRLGKINMDSVFTDQHKYNQISLQSLNLEEKWVGAPFAAMLRRHMVDYSEPNDCVLKIVFVLLPASSNVTQVKYSSIALQPVDLNLDEETLMRIAPFWRTSLSESKSQSRQFYFDHFEIHPIKIFANFLPGESYSSYSSAQETLRSLLHSVVKVPFIKNKVVELNGVLVTHALITMRELCIRCARHYSWYGMRAIYIAKGSQLLPPDFVSMFDDLASSSLDIFFDPSRGLRNLPGLTLGTFKFISKCIDGKGFSGTKRYFGDLEKTLRKAGSNVLFAAVTEISDSVLKGAEASGFNGMVSGFHQGILKLAMEPSLLGTALMEGGPDRKIKLDHSPGVDELYIEGYLQAMLDTLYRQEYLRVKVIENQVFLKNLPPNSSLIEEIMDHVKAFLISKALLKGDSSTTSRPLHHLQGERGWKIGPTVLTLCEHLFVSFAIRALRKQANKYIANVKWKRESDDDNQKAVVLAKPKADKYRLKFIWKWGIGKFVLSGIVAYVDGRLCRCIPNPVARRIVSGFLLSFLDNNSKE</sequence>
<dbReference type="EMBL" id="LRBV02000006">
    <property type="status" value="NOT_ANNOTATED_CDS"/>
    <property type="molecule type" value="Genomic_DNA"/>
</dbReference>
<dbReference type="InterPro" id="IPR036691">
    <property type="entry name" value="Endo/exonu/phosph_ase_sf"/>
</dbReference>
<feature type="domain" description="Vacuolar protein sorting-associated protein 13 VPS13 adaptor binding" evidence="2">
    <location>
        <begin position="2749"/>
        <end position="3166"/>
    </location>
</feature>
<dbReference type="InParanoid" id="A0A7N2M1M0"/>
<dbReference type="Pfam" id="PF25036">
    <property type="entry name" value="VPS13_VAB"/>
    <property type="match status" value="1"/>
</dbReference>
<dbReference type="PANTHER" id="PTHR16166:SF130">
    <property type="entry name" value="PROTEIN SORTING-ASSOCIATED PROTEIN, PUTATIVE (DUF1162)-RELATED"/>
    <property type="match status" value="1"/>
</dbReference>
<reference evidence="3 4" key="1">
    <citation type="journal article" date="2016" name="G3 (Bethesda)">
        <title>First Draft Assembly and Annotation of the Genome of a California Endemic Oak Quercus lobata Nee (Fagaceae).</title>
        <authorList>
            <person name="Sork V.L."/>
            <person name="Fitz-Gibbon S.T."/>
            <person name="Puiu D."/>
            <person name="Crepeau M."/>
            <person name="Gugger P.F."/>
            <person name="Sherman R."/>
            <person name="Stevens K."/>
            <person name="Langley C.H."/>
            <person name="Pellegrini M."/>
            <person name="Salzberg S.L."/>
        </authorList>
    </citation>
    <scope>NUCLEOTIDE SEQUENCE [LARGE SCALE GENOMIC DNA]</scope>
    <source>
        <strain evidence="3 4">cv. SW786</strain>
    </source>
</reference>